<dbReference type="EMBL" id="SMSJ01000011">
    <property type="protein sequence ID" value="TDH62485.1"/>
    <property type="molecule type" value="Genomic_DNA"/>
</dbReference>
<dbReference type="InterPro" id="IPR036567">
    <property type="entry name" value="RHF-like"/>
</dbReference>
<dbReference type="OrthoDB" id="7275246at2"/>
<dbReference type="Gene3D" id="3.30.160.100">
    <property type="entry name" value="Ribosome hibernation promotion factor-like"/>
    <property type="match status" value="1"/>
</dbReference>
<name>A0A4V6PKD3_9PROT</name>
<comment type="caution">
    <text evidence="1">The sequence shown here is derived from an EMBL/GenBank/DDBJ whole genome shotgun (WGS) entry which is preliminary data.</text>
</comment>
<evidence type="ECO:0000313" key="1">
    <source>
        <dbReference type="EMBL" id="TDH62485.1"/>
    </source>
</evidence>
<sequence>MQPKPPTDGDAASRIIVSGHQVDVGDALRAHATEQLEALGRKYFDKAEDATCTFSRTGKGGFGCTIRVHSGRGLYFDGEAEHAAAPGAFAQALEHVAKQLRRRKRELREDKPVNPTRDGVL</sequence>
<organism evidence="1 2">
    <name type="scientific">Dankookia rubra</name>
    <dbReference type="NCBI Taxonomy" id="1442381"/>
    <lineage>
        <taxon>Bacteria</taxon>
        <taxon>Pseudomonadati</taxon>
        <taxon>Pseudomonadota</taxon>
        <taxon>Alphaproteobacteria</taxon>
        <taxon>Acetobacterales</taxon>
        <taxon>Roseomonadaceae</taxon>
        <taxon>Dankookia</taxon>
    </lineage>
</organism>
<dbReference type="Pfam" id="PF02482">
    <property type="entry name" value="Ribosomal_S30AE"/>
    <property type="match status" value="1"/>
</dbReference>
<proteinExistence type="predicted"/>
<dbReference type="SUPFAM" id="SSF69754">
    <property type="entry name" value="Ribosome binding protein Y (YfiA homologue)"/>
    <property type="match status" value="1"/>
</dbReference>
<dbReference type="AlphaFoldDB" id="A0A4V6PKD3"/>
<dbReference type="RefSeq" id="WP_133288748.1">
    <property type="nucleotide sequence ID" value="NZ_SMSJ01000011.1"/>
</dbReference>
<keyword evidence="2" id="KW-1185">Reference proteome</keyword>
<reference evidence="1 2" key="1">
    <citation type="journal article" date="2016" name="J. Microbiol.">
        <title>Dankookia rubra gen. nov., sp. nov., an alphaproteobacterium isolated from sediment of a shallow stream.</title>
        <authorList>
            <person name="Kim W.H."/>
            <person name="Kim D.H."/>
            <person name="Kang K."/>
            <person name="Ahn T.Y."/>
        </authorList>
    </citation>
    <scope>NUCLEOTIDE SEQUENCE [LARGE SCALE GENOMIC DNA]</scope>
    <source>
        <strain evidence="1 2">JCM30602</strain>
    </source>
</reference>
<dbReference type="InterPro" id="IPR003489">
    <property type="entry name" value="RHF/RaiA"/>
</dbReference>
<accession>A0A4V6PKD3</accession>
<evidence type="ECO:0000313" key="2">
    <source>
        <dbReference type="Proteomes" id="UP000295096"/>
    </source>
</evidence>
<dbReference type="Proteomes" id="UP000295096">
    <property type="component" value="Unassembled WGS sequence"/>
</dbReference>
<protein>
    <recommendedName>
        <fullName evidence="3">Ribosome-associated translation inhibitor RaiA</fullName>
    </recommendedName>
</protein>
<gene>
    <name evidence="1" type="ORF">E2C06_11485</name>
</gene>
<evidence type="ECO:0008006" key="3">
    <source>
        <dbReference type="Google" id="ProtNLM"/>
    </source>
</evidence>